<comment type="caution">
    <text evidence="10">The sequence shown here is derived from an EMBL/GenBank/DDBJ whole genome shotgun (WGS) entry which is preliminary data.</text>
</comment>
<dbReference type="CDD" id="cd10320">
    <property type="entry name" value="RGL4_N"/>
    <property type="match status" value="1"/>
</dbReference>
<dbReference type="PANTHER" id="PTHR32018:SF1">
    <property type="entry name" value="RHAMNOGALACTURONAN ENDOLYASE"/>
    <property type="match status" value="1"/>
</dbReference>
<dbReference type="Pfam" id="PF14683">
    <property type="entry name" value="CBM-like"/>
    <property type="match status" value="1"/>
</dbReference>
<evidence type="ECO:0000256" key="3">
    <source>
        <dbReference type="ARBA" id="ARBA00010418"/>
    </source>
</evidence>
<evidence type="ECO:0000256" key="1">
    <source>
        <dbReference type="ARBA" id="ARBA00001324"/>
    </source>
</evidence>
<evidence type="ECO:0000256" key="2">
    <source>
        <dbReference type="ARBA" id="ARBA00004613"/>
    </source>
</evidence>
<dbReference type="Pfam" id="PF06045">
    <property type="entry name" value="Rhamnogal_lyase"/>
    <property type="match status" value="1"/>
</dbReference>
<protein>
    <recommendedName>
        <fullName evidence="4">rhamnogalacturonan endolyase</fullName>
        <ecNumber evidence="4">4.2.2.23</ecNumber>
    </recommendedName>
</protein>
<evidence type="ECO:0000256" key="5">
    <source>
        <dbReference type="ARBA" id="ARBA00022525"/>
    </source>
</evidence>
<dbReference type="GO" id="GO:0005576">
    <property type="term" value="C:extracellular region"/>
    <property type="evidence" value="ECO:0007669"/>
    <property type="project" value="UniProtKB-SubCell"/>
</dbReference>
<feature type="domain" description="Rhamnogalacturonan lyase" evidence="8">
    <location>
        <begin position="504"/>
        <end position="663"/>
    </location>
</feature>
<proteinExistence type="inferred from homology"/>
<evidence type="ECO:0000259" key="8">
    <source>
        <dbReference type="Pfam" id="PF14683"/>
    </source>
</evidence>
<dbReference type="InterPro" id="IPR014718">
    <property type="entry name" value="GH-type_carb-bd"/>
</dbReference>
<comment type="catalytic activity">
    <reaction evidence="1">
        <text>Endotype eliminative cleavage of L-alpha-rhamnopyranosyl-(1-&gt;4)-alpha-D-galactopyranosyluronic acid bonds of rhamnogalacturonan I domains in ramified hairy regions of pectin leaving L-rhamnopyranose at the reducing end and 4-deoxy-4,5-unsaturated D-galactopyranosyluronic acid at the non-reducing end.</text>
        <dbReference type="EC" id="4.2.2.23"/>
    </reaction>
</comment>
<evidence type="ECO:0000256" key="6">
    <source>
        <dbReference type="ARBA" id="ARBA00022729"/>
    </source>
</evidence>
<evidence type="ECO:0000256" key="7">
    <source>
        <dbReference type="ARBA" id="ARBA00023239"/>
    </source>
</evidence>
<sequence length="668" mass="72503">MCNEIPKASAKTENILCAPTGNQSICCTVSLLPCSPVCLNTLFFSTMRRTNMKRVTLAAAIMLSAGMCFANVPGGGDGKGADVSVKDDGDSIVLDNGIVAIRINKQDATIGSFRYRGMNLFEGGHNGGRFYWSWNTPAYGGPRGNATINASGSDYAEVKIHSPWSGQTKDAAMDVDIYYSLKRGAQGFYVTAVLNHPASYPRVEVGEWRSNAYVSPMFDWLSVDALRQRKMPTVDDMASSVAVAGAPKEVRMLTTGQYAGQYECKYAYSADLGELSVWGWSSTSKRVGIWMTVPSHEYYNGGPMKRELTVHMDHTLLNMLNGSHYSMGAPLTLAAGSDVKKTYGPYLVYANSYQGAASDTSSSVTAALWQDAQAQAAAEQAAWPYTWFKNPDYVPAAGRGSVSGILKVNDSGNPSAHADGAWIGLAPDQNGLGFQHQASSYQFWVKVGAGGRFSIPNVLPGRYHLWAFGANNVDAFERTDIEVRAGTTQDLGIVEWKPSRVAATVWEIGIPDRDSREFQDGEFNYTQWATYARARDQEAALTYTVGKSDWRRDWQYAQFGTAPWTIKFALANTPPKDAPASLYIALASSETTLNVTLNGKPIGSYTAPYPSHAPVRLGSHGGFSATRLSIPPGLLKQGENNIVITQSSKKGKPGTTQYDYLRLEADGL</sequence>
<accession>A0A6I2L2Z9</accession>
<dbReference type="InterPro" id="IPR051850">
    <property type="entry name" value="Polysacch_Lyase_4"/>
</dbReference>
<keyword evidence="6" id="KW-0732">Signal</keyword>
<name>A0A6I2L2Z9_9BURK</name>
<comment type="subcellular location">
    <subcellularLocation>
        <location evidence="2">Secreted</location>
    </subcellularLocation>
</comment>
<keyword evidence="5" id="KW-0964">Secreted</keyword>
<dbReference type="AlphaFoldDB" id="A0A6I2L2Z9"/>
<dbReference type="Gene3D" id="2.60.120.260">
    <property type="entry name" value="Galactose-binding domain-like"/>
    <property type="match status" value="1"/>
</dbReference>
<dbReference type="Pfam" id="PF14686">
    <property type="entry name" value="fn3_3"/>
    <property type="match status" value="1"/>
</dbReference>
<evidence type="ECO:0000256" key="4">
    <source>
        <dbReference type="ARBA" id="ARBA00012437"/>
    </source>
</evidence>
<dbReference type="GO" id="GO:0005975">
    <property type="term" value="P:carbohydrate metabolic process"/>
    <property type="evidence" value="ECO:0007669"/>
    <property type="project" value="InterPro"/>
</dbReference>
<evidence type="ECO:0000313" key="10">
    <source>
        <dbReference type="EMBL" id="MRW92090.1"/>
    </source>
</evidence>
<dbReference type="InterPro" id="IPR029413">
    <property type="entry name" value="RG-lyase_II"/>
</dbReference>
<dbReference type="GO" id="GO:0102210">
    <property type="term" value="F:rhamnogalacturonan endolyase activity"/>
    <property type="evidence" value="ECO:0007669"/>
    <property type="project" value="UniProtKB-EC"/>
</dbReference>
<dbReference type="SUPFAM" id="SSF74650">
    <property type="entry name" value="Galactose mutarotase-like"/>
    <property type="match status" value="1"/>
</dbReference>
<dbReference type="Gene3D" id="2.60.40.1120">
    <property type="entry name" value="Carboxypeptidase-like, regulatory domain"/>
    <property type="match status" value="1"/>
</dbReference>
<dbReference type="InterPro" id="IPR011013">
    <property type="entry name" value="Gal_mutarotase_sf_dom"/>
</dbReference>
<dbReference type="SUPFAM" id="SSF49785">
    <property type="entry name" value="Galactose-binding domain-like"/>
    <property type="match status" value="1"/>
</dbReference>
<evidence type="ECO:0000259" key="9">
    <source>
        <dbReference type="Pfam" id="PF14686"/>
    </source>
</evidence>
<keyword evidence="11" id="KW-1185">Reference proteome</keyword>
<dbReference type="InterPro" id="IPR013784">
    <property type="entry name" value="Carb-bd-like_fold"/>
</dbReference>
<dbReference type="CDD" id="cd10316">
    <property type="entry name" value="RGL4_M"/>
    <property type="match status" value="1"/>
</dbReference>
<dbReference type="Gene3D" id="2.70.98.10">
    <property type="match status" value="1"/>
</dbReference>
<dbReference type="Proteomes" id="UP000433309">
    <property type="component" value="Unassembled WGS sequence"/>
</dbReference>
<keyword evidence="7" id="KW-0456">Lyase</keyword>
<reference evidence="10 11" key="1">
    <citation type="submission" date="2019-11" db="EMBL/GenBank/DDBJ databases">
        <title>Novel species isolated from a subtropical stream in China.</title>
        <authorList>
            <person name="Lu H."/>
        </authorList>
    </citation>
    <scope>NUCLEOTIDE SEQUENCE [LARGE SCALE GENOMIC DNA]</scope>
    <source>
        <strain evidence="10 11">FT80W</strain>
    </source>
</reference>
<organism evidence="10 11">
    <name type="scientific">Duganella guangzhouensis</name>
    <dbReference type="NCBI Taxonomy" id="2666084"/>
    <lineage>
        <taxon>Bacteria</taxon>
        <taxon>Pseudomonadati</taxon>
        <taxon>Pseudomonadota</taxon>
        <taxon>Betaproteobacteria</taxon>
        <taxon>Burkholderiales</taxon>
        <taxon>Oxalobacteraceae</taxon>
        <taxon>Telluria group</taxon>
        <taxon>Duganella</taxon>
    </lineage>
</organism>
<dbReference type="EC" id="4.2.2.23" evidence="4"/>
<dbReference type="InterPro" id="IPR008979">
    <property type="entry name" value="Galactose-bd-like_sf"/>
</dbReference>
<dbReference type="SUPFAM" id="SSF49452">
    <property type="entry name" value="Starch-binding domain-like"/>
    <property type="match status" value="1"/>
</dbReference>
<dbReference type="EMBL" id="WKJK01000009">
    <property type="protein sequence ID" value="MRW92090.1"/>
    <property type="molecule type" value="Genomic_DNA"/>
</dbReference>
<gene>
    <name evidence="10" type="ORF">GJ699_19015</name>
</gene>
<evidence type="ECO:0000313" key="11">
    <source>
        <dbReference type="Proteomes" id="UP000433309"/>
    </source>
</evidence>
<dbReference type="InterPro" id="IPR010325">
    <property type="entry name" value="Rhamnogal_lyase"/>
</dbReference>
<dbReference type="GO" id="GO:0030246">
    <property type="term" value="F:carbohydrate binding"/>
    <property type="evidence" value="ECO:0007669"/>
    <property type="project" value="InterPro"/>
</dbReference>
<dbReference type="PANTHER" id="PTHR32018">
    <property type="entry name" value="RHAMNOGALACTURONATE LYASE FAMILY PROTEIN"/>
    <property type="match status" value="1"/>
</dbReference>
<dbReference type="InterPro" id="IPR029411">
    <property type="entry name" value="RG-lyase_III"/>
</dbReference>
<comment type="similarity">
    <text evidence="3">Belongs to the polysaccharide lyase 4 family.</text>
</comment>
<feature type="domain" description="Rhamnogalacturonan lyase" evidence="9">
    <location>
        <begin position="419"/>
        <end position="490"/>
    </location>
</feature>